<organism evidence="11 12">
    <name type="scientific">Youngiibacter multivorans</name>
    <dbReference type="NCBI Taxonomy" id="937251"/>
    <lineage>
        <taxon>Bacteria</taxon>
        <taxon>Bacillati</taxon>
        <taxon>Bacillota</taxon>
        <taxon>Clostridia</taxon>
        <taxon>Eubacteriales</taxon>
        <taxon>Clostridiaceae</taxon>
        <taxon>Youngiibacter</taxon>
    </lineage>
</organism>
<dbReference type="RefSeq" id="WP_209460335.1">
    <property type="nucleotide sequence ID" value="NZ_JAGGKC010000025.1"/>
</dbReference>
<dbReference type="Gene3D" id="3.30.310.260">
    <property type="match status" value="1"/>
</dbReference>
<dbReference type="InterPro" id="IPR011257">
    <property type="entry name" value="DNA_glycosylase"/>
</dbReference>
<keyword evidence="3" id="KW-0227">DNA damage</keyword>
<dbReference type="PANTHER" id="PTHR10242:SF2">
    <property type="entry name" value="N-GLYCOSYLASE_DNA LYASE"/>
    <property type="match status" value="1"/>
</dbReference>
<gene>
    <name evidence="11" type="ORF">J2Z34_002653</name>
</gene>
<evidence type="ECO:0000256" key="2">
    <source>
        <dbReference type="ARBA" id="ARBA00012720"/>
    </source>
</evidence>
<evidence type="ECO:0000259" key="10">
    <source>
        <dbReference type="SMART" id="SM00478"/>
    </source>
</evidence>
<keyword evidence="8 11" id="KW-0326">Glycosidase</keyword>
<dbReference type="InterPro" id="IPR052054">
    <property type="entry name" value="Oxidative_DNA_repair_enzyme"/>
</dbReference>
<dbReference type="CDD" id="cd00056">
    <property type="entry name" value="ENDO3c"/>
    <property type="match status" value="1"/>
</dbReference>
<feature type="domain" description="HhH-GPD" evidence="10">
    <location>
        <begin position="124"/>
        <end position="306"/>
    </location>
</feature>
<evidence type="ECO:0000256" key="5">
    <source>
        <dbReference type="ARBA" id="ARBA00023204"/>
    </source>
</evidence>
<protein>
    <recommendedName>
        <fullName evidence="2">DNA-(apurinic or apyrimidinic site) lyase</fullName>
        <ecNumber evidence="2">4.2.99.18</ecNumber>
    </recommendedName>
</protein>
<reference evidence="11 12" key="1">
    <citation type="submission" date="2021-03" db="EMBL/GenBank/DDBJ databases">
        <title>Genomic Encyclopedia of Type Strains, Phase IV (KMG-IV): sequencing the most valuable type-strain genomes for metagenomic binning, comparative biology and taxonomic classification.</title>
        <authorList>
            <person name="Goeker M."/>
        </authorList>
    </citation>
    <scope>NUCLEOTIDE SEQUENCE [LARGE SCALE GENOMIC DNA]</scope>
    <source>
        <strain evidence="11 12">DSM 6139</strain>
    </source>
</reference>
<dbReference type="EC" id="4.2.99.18" evidence="2"/>
<comment type="caution">
    <text evidence="11">The sequence shown here is derived from an EMBL/GenBank/DDBJ whole genome shotgun (WGS) entry which is preliminary data.</text>
</comment>
<evidence type="ECO:0000313" key="12">
    <source>
        <dbReference type="Proteomes" id="UP001519271"/>
    </source>
</evidence>
<evidence type="ECO:0000256" key="6">
    <source>
        <dbReference type="ARBA" id="ARBA00023239"/>
    </source>
</evidence>
<evidence type="ECO:0000313" key="11">
    <source>
        <dbReference type="EMBL" id="MBP1920155.1"/>
    </source>
</evidence>
<dbReference type="GO" id="GO:0016798">
    <property type="term" value="F:hydrolase activity, acting on glycosyl bonds"/>
    <property type="evidence" value="ECO:0007669"/>
    <property type="project" value="UniProtKB-KW"/>
</dbReference>
<evidence type="ECO:0000256" key="9">
    <source>
        <dbReference type="ARBA" id="ARBA00044632"/>
    </source>
</evidence>
<dbReference type="Gene3D" id="1.10.340.30">
    <property type="entry name" value="Hypothetical protein, domain 2"/>
    <property type="match status" value="1"/>
</dbReference>
<keyword evidence="5" id="KW-0234">DNA repair</keyword>
<dbReference type="SMART" id="SM00478">
    <property type="entry name" value="ENDO3c"/>
    <property type="match status" value="1"/>
</dbReference>
<evidence type="ECO:0000256" key="4">
    <source>
        <dbReference type="ARBA" id="ARBA00022801"/>
    </source>
</evidence>
<keyword evidence="4 11" id="KW-0378">Hydrolase</keyword>
<comment type="catalytic activity">
    <reaction evidence="9">
        <text>2'-deoxyribonucleotide-(2'-deoxyribose 5'-phosphate)-2'-deoxyribonucleotide-DNA = a 3'-end 2'-deoxyribonucleotide-(2,3-dehydro-2,3-deoxyribose 5'-phosphate)-DNA + a 5'-end 5'-phospho-2'-deoxyribonucleoside-DNA + H(+)</text>
        <dbReference type="Rhea" id="RHEA:66592"/>
        <dbReference type="Rhea" id="RHEA-COMP:13180"/>
        <dbReference type="Rhea" id="RHEA-COMP:16897"/>
        <dbReference type="Rhea" id="RHEA-COMP:17067"/>
        <dbReference type="ChEBI" id="CHEBI:15378"/>
        <dbReference type="ChEBI" id="CHEBI:136412"/>
        <dbReference type="ChEBI" id="CHEBI:157695"/>
        <dbReference type="ChEBI" id="CHEBI:167181"/>
        <dbReference type="EC" id="4.2.99.18"/>
    </reaction>
</comment>
<dbReference type="InterPro" id="IPR023170">
    <property type="entry name" value="HhH_base_excis_C"/>
</dbReference>
<dbReference type="EMBL" id="JAGGKC010000025">
    <property type="protein sequence ID" value="MBP1920155.1"/>
    <property type="molecule type" value="Genomic_DNA"/>
</dbReference>
<evidence type="ECO:0000256" key="1">
    <source>
        <dbReference type="ARBA" id="ARBA00010679"/>
    </source>
</evidence>
<evidence type="ECO:0000256" key="7">
    <source>
        <dbReference type="ARBA" id="ARBA00023268"/>
    </source>
</evidence>
<sequence length="313" mass="35743">MDYNHLEPSLGGLKLIGVRNFKPKHIFECGQCFRWDMVKEGRYLGIVRGKVLEVSEEGSDITLHNITEEEFRDIFEYYFDLEREYGLIKDELSKDPLLKESVEFGHGIRILNQEPFETLISFIISANNGIPRIKAAVAKISEQWGTPISYNGSTYYAFPSPEQLSKASEADLRGIGIGFRAKYVHRTVRAVYEAECLERESLSRKLSDDEALSLEQSLDRIASLPHKLCHNALQCFEGVGPKVADCIMLFSMGKQEAFPVDVWVKKAMSFFYKAPEMSLPKTREFGQEKFGSLSGFAQQYLFYNARENKVKVE</sequence>
<evidence type="ECO:0000256" key="3">
    <source>
        <dbReference type="ARBA" id="ARBA00022763"/>
    </source>
</evidence>
<dbReference type="SUPFAM" id="SSF48150">
    <property type="entry name" value="DNA-glycosylase"/>
    <property type="match status" value="1"/>
</dbReference>
<proteinExistence type="inferred from homology"/>
<dbReference type="SUPFAM" id="SSF55945">
    <property type="entry name" value="TATA-box binding protein-like"/>
    <property type="match status" value="1"/>
</dbReference>
<dbReference type="InterPro" id="IPR012904">
    <property type="entry name" value="OGG_N"/>
</dbReference>
<keyword evidence="7" id="KW-0511">Multifunctional enzyme</keyword>
<dbReference type="GO" id="GO:0140078">
    <property type="term" value="F:class I DNA-(apurinic or apyrimidinic site) endonuclease activity"/>
    <property type="evidence" value="ECO:0007669"/>
    <property type="project" value="UniProtKB-EC"/>
</dbReference>
<keyword evidence="12" id="KW-1185">Reference proteome</keyword>
<evidence type="ECO:0000256" key="8">
    <source>
        <dbReference type="ARBA" id="ARBA00023295"/>
    </source>
</evidence>
<comment type="similarity">
    <text evidence="1">Belongs to the type-1 OGG1 family.</text>
</comment>
<dbReference type="InterPro" id="IPR003265">
    <property type="entry name" value="HhH-GPD_domain"/>
</dbReference>
<accession>A0ABS4G6F1</accession>
<dbReference type="Proteomes" id="UP001519271">
    <property type="component" value="Unassembled WGS sequence"/>
</dbReference>
<name>A0ABS4G6F1_9CLOT</name>
<dbReference type="Gene3D" id="1.10.1670.10">
    <property type="entry name" value="Helix-hairpin-Helix base-excision DNA repair enzymes (C-terminal)"/>
    <property type="match status" value="1"/>
</dbReference>
<dbReference type="Pfam" id="PF00730">
    <property type="entry name" value="HhH-GPD"/>
    <property type="match status" value="1"/>
</dbReference>
<keyword evidence="6 11" id="KW-0456">Lyase</keyword>
<dbReference type="Pfam" id="PF07934">
    <property type="entry name" value="OGG_N"/>
    <property type="match status" value="1"/>
</dbReference>
<dbReference type="PANTHER" id="PTHR10242">
    <property type="entry name" value="8-OXOGUANINE DNA GLYCOSYLASE"/>
    <property type="match status" value="1"/>
</dbReference>